<dbReference type="RefSeq" id="WP_394835684.1">
    <property type="nucleotide sequence ID" value="NZ_CP089929.1"/>
</dbReference>
<gene>
    <name evidence="4" type="ORF">LVJ94_01985</name>
</gene>
<feature type="domain" description="HTH tetR-type" evidence="3">
    <location>
        <begin position="20"/>
        <end position="80"/>
    </location>
</feature>
<accession>A0ABZ2L516</accession>
<evidence type="ECO:0000256" key="2">
    <source>
        <dbReference type="PROSITE-ProRule" id="PRU00335"/>
    </source>
</evidence>
<keyword evidence="5" id="KW-1185">Reference proteome</keyword>
<evidence type="ECO:0000256" key="1">
    <source>
        <dbReference type="ARBA" id="ARBA00023125"/>
    </source>
</evidence>
<dbReference type="PROSITE" id="PS50977">
    <property type="entry name" value="HTH_TETR_2"/>
    <property type="match status" value="1"/>
</dbReference>
<dbReference type="Gene3D" id="1.10.357.10">
    <property type="entry name" value="Tetracycline Repressor, domain 2"/>
    <property type="match status" value="1"/>
</dbReference>
<evidence type="ECO:0000313" key="5">
    <source>
        <dbReference type="Proteomes" id="UP001374803"/>
    </source>
</evidence>
<organism evidence="4 5">
    <name type="scientific">Pendulispora rubella</name>
    <dbReference type="NCBI Taxonomy" id="2741070"/>
    <lineage>
        <taxon>Bacteria</taxon>
        <taxon>Pseudomonadati</taxon>
        <taxon>Myxococcota</taxon>
        <taxon>Myxococcia</taxon>
        <taxon>Myxococcales</taxon>
        <taxon>Sorangiineae</taxon>
        <taxon>Pendulisporaceae</taxon>
        <taxon>Pendulispora</taxon>
    </lineage>
</organism>
<dbReference type="Proteomes" id="UP001374803">
    <property type="component" value="Chromosome"/>
</dbReference>
<evidence type="ECO:0000313" key="4">
    <source>
        <dbReference type="EMBL" id="WXB06034.1"/>
    </source>
</evidence>
<proteinExistence type="predicted"/>
<feature type="DNA-binding region" description="H-T-H motif" evidence="2">
    <location>
        <begin position="43"/>
        <end position="62"/>
    </location>
</feature>
<sequence length="215" mass="23604">MIPHLSGLLARALESPPEADAFAEKILDAALLEIAAVGIQRLTLVDVARRAGVGRVTVYRRFADRESLLEALAQRESRRFYVAMSEAVARVATIEERLTEGFVTFVRFARTHPVLQRLTRTEPHALLEYVLGDDAMAFRVGCDFMAAQLRNVDAAPPPQIASVAETLVRIGLSFLLPLPSTVRLEDDASARAYARDCILPLVALRQRSGVVPSQA</sequence>
<protein>
    <submittedName>
        <fullName evidence="4">TetR/AcrR family transcriptional regulator</fullName>
    </submittedName>
</protein>
<name>A0ABZ2L516_9BACT</name>
<dbReference type="InterPro" id="IPR009057">
    <property type="entry name" value="Homeodomain-like_sf"/>
</dbReference>
<evidence type="ECO:0000259" key="3">
    <source>
        <dbReference type="PROSITE" id="PS50977"/>
    </source>
</evidence>
<dbReference type="Pfam" id="PF00440">
    <property type="entry name" value="TetR_N"/>
    <property type="match status" value="1"/>
</dbReference>
<dbReference type="SUPFAM" id="SSF46689">
    <property type="entry name" value="Homeodomain-like"/>
    <property type="match status" value="1"/>
</dbReference>
<dbReference type="EMBL" id="CP089983">
    <property type="protein sequence ID" value="WXB06034.1"/>
    <property type="molecule type" value="Genomic_DNA"/>
</dbReference>
<reference evidence="4" key="1">
    <citation type="submission" date="2021-12" db="EMBL/GenBank/DDBJ databases">
        <title>Discovery of the Pendulisporaceae a myxobacterial family with distinct sporulation behavior and unique specialized metabolism.</title>
        <authorList>
            <person name="Garcia R."/>
            <person name="Popoff A."/>
            <person name="Bader C.D."/>
            <person name="Loehr J."/>
            <person name="Walesch S."/>
            <person name="Walt C."/>
            <person name="Boldt J."/>
            <person name="Bunk B."/>
            <person name="Haeckl F.J.F.P.J."/>
            <person name="Gunesch A.P."/>
            <person name="Birkelbach J."/>
            <person name="Nuebel U."/>
            <person name="Pietschmann T."/>
            <person name="Bach T."/>
            <person name="Mueller R."/>
        </authorList>
    </citation>
    <scope>NUCLEOTIDE SEQUENCE</scope>
    <source>
        <strain evidence="4">MSr11367</strain>
    </source>
</reference>
<dbReference type="PRINTS" id="PR00455">
    <property type="entry name" value="HTHTETR"/>
</dbReference>
<keyword evidence="1 2" id="KW-0238">DNA-binding</keyword>
<dbReference type="InterPro" id="IPR001647">
    <property type="entry name" value="HTH_TetR"/>
</dbReference>